<dbReference type="Proteomes" id="UP000077763">
    <property type="component" value="Unassembled WGS sequence"/>
</dbReference>
<dbReference type="InterPro" id="IPR002182">
    <property type="entry name" value="NB-ARC"/>
</dbReference>
<gene>
    <name evidence="2" type="ORF">A1353_04735</name>
</gene>
<dbReference type="InterPro" id="IPR003593">
    <property type="entry name" value="AAA+_ATPase"/>
</dbReference>
<name>A0A177MUG6_METMH</name>
<dbReference type="InterPro" id="IPR027417">
    <property type="entry name" value="P-loop_NTPase"/>
</dbReference>
<dbReference type="Gene3D" id="3.40.50.300">
    <property type="entry name" value="P-loop containing nucleotide triphosphate hydrolases"/>
    <property type="match status" value="1"/>
</dbReference>
<reference evidence="2 3" key="1">
    <citation type="submission" date="2016-03" db="EMBL/GenBank/DDBJ databases">
        <authorList>
            <person name="Ploux O."/>
        </authorList>
    </citation>
    <scope>NUCLEOTIDE SEQUENCE [LARGE SCALE GENOMIC DNA]</scope>
    <source>
        <strain evidence="2 3">R-45371</strain>
    </source>
</reference>
<dbReference type="RefSeq" id="WP_064035429.1">
    <property type="nucleotide sequence ID" value="NZ_LUUH01000013.1"/>
</dbReference>
<evidence type="ECO:0000313" key="3">
    <source>
        <dbReference type="Proteomes" id="UP000077763"/>
    </source>
</evidence>
<dbReference type="GO" id="GO:0043531">
    <property type="term" value="F:ADP binding"/>
    <property type="evidence" value="ECO:0007669"/>
    <property type="project" value="InterPro"/>
</dbReference>
<dbReference type="SUPFAM" id="SSF52540">
    <property type="entry name" value="P-loop containing nucleoside triphosphate hydrolases"/>
    <property type="match status" value="1"/>
</dbReference>
<comment type="caution">
    <text evidence="2">The sequence shown here is derived from an EMBL/GenBank/DDBJ whole genome shotgun (WGS) entry which is preliminary data.</text>
</comment>
<dbReference type="PANTHER" id="PTHR47691">
    <property type="entry name" value="REGULATOR-RELATED"/>
    <property type="match status" value="1"/>
</dbReference>
<dbReference type="SMART" id="SM00382">
    <property type="entry name" value="AAA"/>
    <property type="match status" value="1"/>
</dbReference>
<dbReference type="Pfam" id="PF13289">
    <property type="entry name" value="SIR2_2"/>
    <property type="match status" value="1"/>
</dbReference>
<dbReference type="EMBL" id="LUUH01000013">
    <property type="protein sequence ID" value="OAI08883.1"/>
    <property type="molecule type" value="Genomic_DNA"/>
</dbReference>
<sequence length="1020" mass="117366">MTPDGYKKLYATDAKTEVDYKAALVTLRTISRNKSLLFIGCSLTDAELLAEIHQEQVLFSDNTGPHYALVHKDEEKNIRTKLNGANIKLIAFDAFGEPLVKLIEALADHAPVKATSTIIPPQAPVIQAKKFALLLANPINQTQDSLEKDRCGALLKEFKKIPCVIDQLSLSIENLNRLYGYDYVLIISRVVKNKVVIENEYLCSQNLEISELEDQIGSESVSGIFIFVDQLPDESSTAKLKLPTLIFPSLEKKQITGLVFKLFTRNKVGDFENIRLIHSEAFKLSQLTSGSNHYIDHKKTALPDNIDPKTVRNFIGRINDLEQICIKTLSLENESGILTIKGSGGIGKTTIIKKIAVALAERGYFAGGIYFVDGEFITDFQQFKNKVASAFNLEQAEDAEQHLREHYDHQPRLIIIDNLETLLYLEDAPQIKAFLSFICDYAALVVTSREVLQIEGEVVYEMRPCTTDEAFELFVSGISERKIAPDDVELLRQDILENLLNNNPLAIKLITRNMPQGKSLRALKEELETNLFSKISEAELELFDNKSDLNIARKKSVYASILFSYIHLNEDEKMAFELLSLFPDGVDIEAFKRLDSDEKKSASFNRSMITDKVIKSLENKSMLENNNGKIKLQSIVGKFAEVQLHQRDNLVRFYKNAFEYNRSLSFDLVKHKEKNERLVLQIFNSQQGNFLKSIAYCRHLDVFSEVVLPYFDELSHFFIDICSLKSFIRELSQRSEDFNGMDKRCLDSILLHSRYFDGDFKNAFEELKQVVALEALASLDRSKNNERILANKTLNVYEMEGDVFYVAKYGVENDVNWRGYPMSCLYLGELNRELAEAWQSEFSTFEVLANLGLQGYEEIDDYLAKLYDKAHLERMQVSYARSKIVPLNREKIEKLVIVNPYTRGLKCLMLAFVENDLKKIKELYQQAIDQLRHIKYYYVEAVYFYAKFLQQQDQDEFENIYSQGLALAQKHHYRFLQYRFDQLRNPTGKAYSTLDYPLPNNEDFTDYIQKLIKKRKRDRH</sequence>
<evidence type="ECO:0000259" key="1">
    <source>
        <dbReference type="SMART" id="SM00382"/>
    </source>
</evidence>
<dbReference type="Pfam" id="PF00931">
    <property type="entry name" value="NB-ARC"/>
    <property type="match status" value="1"/>
</dbReference>
<dbReference type="AlphaFoldDB" id="A0A177MUG6"/>
<organism evidence="2 3">
    <name type="scientific">Methylomonas methanica</name>
    <dbReference type="NCBI Taxonomy" id="421"/>
    <lineage>
        <taxon>Bacteria</taxon>
        <taxon>Pseudomonadati</taxon>
        <taxon>Pseudomonadota</taxon>
        <taxon>Gammaproteobacteria</taxon>
        <taxon>Methylococcales</taxon>
        <taxon>Methylococcaceae</taxon>
        <taxon>Methylomonas</taxon>
    </lineage>
</organism>
<accession>A0A177MUG6</accession>
<proteinExistence type="predicted"/>
<feature type="domain" description="AAA+ ATPase" evidence="1">
    <location>
        <begin position="334"/>
        <end position="458"/>
    </location>
</feature>
<dbReference type="PANTHER" id="PTHR47691:SF3">
    <property type="entry name" value="HTH-TYPE TRANSCRIPTIONAL REGULATOR RV0890C-RELATED"/>
    <property type="match status" value="1"/>
</dbReference>
<dbReference type="PRINTS" id="PR00364">
    <property type="entry name" value="DISEASERSIST"/>
</dbReference>
<evidence type="ECO:0000313" key="2">
    <source>
        <dbReference type="EMBL" id="OAI08883.1"/>
    </source>
</evidence>
<protein>
    <recommendedName>
        <fullName evidence="1">AAA+ ATPase domain-containing protein</fullName>
    </recommendedName>
</protein>